<comment type="caution">
    <text evidence="3">The sequence shown here is derived from an EMBL/GenBank/DDBJ whole genome shotgun (WGS) entry which is preliminary data.</text>
</comment>
<dbReference type="Proteomes" id="UP000636479">
    <property type="component" value="Unassembled WGS sequence"/>
</dbReference>
<organism evidence="3 4">
    <name type="scientific">Mycena indigotica</name>
    <dbReference type="NCBI Taxonomy" id="2126181"/>
    <lineage>
        <taxon>Eukaryota</taxon>
        <taxon>Fungi</taxon>
        <taxon>Dikarya</taxon>
        <taxon>Basidiomycota</taxon>
        <taxon>Agaricomycotina</taxon>
        <taxon>Agaricomycetes</taxon>
        <taxon>Agaricomycetidae</taxon>
        <taxon>Agaricales</taxon>
        <taxon>Marasmiineae</taxon>
        <taxon>Mycenaceae</taxon>
        <taxon>Mycena</taxon>
    </lineage>
</organism>
<protein>
    <submittedName>
        <fullName evidence="3">DUF4097 domain-containing protein</fullName>
    </submittedName>
</protein>
<proteinExistence type="predicted"/>
<sequence length="486" mass="52539">MDEKTTDNTNQGLPAYVTHAELAEALHHQHKRQKRRRAGIFLKIVGLIALVHWVGHKYGSTHHTGQYSRSFDDPEDKWPIPPETQVEKCATWSESTPEAFSVIDAHYPHSASASFNLPVESAALFLATRSIIHRHGKHHGLFAAGAIDYVQGTDSGDNVNVAVTAQYWHTAHLEAAKVCLLSKTDGNKQNGVGILTKWEDEDWEDDHDHHHGSTELRFQITVTFPAAKDGKVLDIEKFETDLEVYSQTFAGSMKEVHFKALELKSALAGITAKELTADVATLRTSLAAIDIETLKSNNATLTTALGRIEGTYNVTDSLSLTTSNAPINVDINLVTDGSNERPGNIKLVTTNAAIEANISLASSSESSPGSFDVSAHTAHGQVELPILALPIDAELNLEATTALAKVFVGLPETYEGSIEATTSLANVDIKIDSGAKDPKGEDRKRVGGVERVRRGVVNAKVGWSREGTGRGKVQARSSLGGILVEV</sequence>
<evidence type="ECO:0000313" key="3">
    <source>
        <dbReference type="EMBL" id="KAF7304007.1"/>
    </source>
</evidence>
<dbReference type="GeneID" id="59345574"/>
<name>A0A8H6W3W8_9AGAR</name>
<dbReference type="OrthoDB" id="5570013at2759"/>
<feature type="transmembrane region" description="Helical" evidence="1">
    <location>
        <begin position="38"/>
        <end position="55"/>
    </location>
</feature>
<evidence type="ECO:0000313" key="4">
    <source>
        <dbReference type="Proteomes" id="UP000636479"/>
    </source>
</evidence>
<keyword evidence="4" id="KW-1185">Reference proteome</keyword>
<evidence type="ECO:0000259" key="2">
    <source>
        <dbReference type="Pfam" id="PF24016"/>
    </source>
</evidence>
<evidence type="ECO:0000256" key="1">
    <source>
        <dbReference type="SAM" id="Phobius"/>
    </source>
</evidence>
<feature type="domain" description="DUF7330" evidence="2">
    <location>
        <begin position="299"/>
        <end position="429"/>
    </location>
</feature>
<dbReference type="RefSeq" id="XP_037220979.1">
    <property type="nucleotide sequence ID" value="XM_037363058.1"/>
</dbReference>
<accession>A0A8H6W3W8</accession>
<dbReference type="AlphaFoldDB" id="A0A8H6W3W8"/>
<dbReference type="EMBL" id="JACAZF010000005">
    <property type="protein sequence ID" value="KAF7304007.1"/>
    <property type="molecule type" value="Genomic_DNA"/>
</dbReference>
<keyword evidence="1" id="KW-0812">Transmembrane</keyword>
<keyword evidence="1" id="KW-0472">Membrane</keyword>
<gene>
    <name evidence="3" type="ORF">MIND_00631900</name>
</gene>
<dbReference type="InterPro" id="IPR055754">
    <property type="entry name" value="DUF7330"/>
</dbReference>
<keyword evidence="1" id="KW-1133">Transmembrane helix</keyword>
<dbReference type="Pfam" id="PF24016">
    <property type="entry name" value="DUF7330"/>
    <property type="match status" value="1"/>
</dbReference>
<reference evidence="3" key="1">
    <citation type="submission" date="2020-05" db="EMBL/GenBank/DDBJ databases">
        <title>Mycena genomes resolve the evolution of fungal bioluminescence.</title>
        <authorList>
            <person name="Tsai I.J."/>
        </authorList>
    </citation>
    <scope>NUCLEOTIDE SEQUENCE</scope>
    <source>
        <strain evidence="3">171206Taipei</strain>
    </source>
</reference>